<dbReference type="EMBL" id="VWXF01000011">
    <property type="protein sequence ID" value="NIF23988.1"/>
    <property type="molecule type" value="Genomic_DNA"/>
</dbReference>
<evidence type="ECO:0000256" key="1">
    <source>
        <dbReference type="ARBA" id="ARBA00004613"/>
    </source>
</evidence>
<protein>
    <submittedName>
        <fullName evidence="3">Bleomycin resistance protein</fullName>
    </submittedName>
</protein>
<comment type="subcellular location">
    <subcellularLocation>
        <location evidence="1">Secreted</location>
    </subcellularLocation>
</comment>
<evidence type="ECO:0000313" key="4">
    <source>
        <dbReference type="Proteomes" id="UP001515683"/>
    </source>
</evidence>
<accession>A0ABX0RIL5</accession>
<evidence type="ECO:0000256" key="2">
    <source>
        <dbReference type="ARBA" id="ARBA00022525"/>
    </source>
</evidence>
<dbReference type="SUPFAM" id="SSF101898">
    <property type="entry name" value="NHL repeat"/>
    <property type="match status" value="1"/>
</dbReference>
<dbReference type="PANTHER" id="PTHR10009">
    <property type="entry name" value="PROTEIN YELLOW-RELATED"/>
    <property type="match status" value="1"/>
</dbReference>
<dbReference type="Proteomes" id="UP001515683">
    <property type="component" value="Unassembled WGS sequence"/>
</dbReference>
<name>A0ABX0RIL5_9GAMM</name>
<gene>
    <name evidence="3" type="ORF">F3J40_20655</name>
</gene>
<reference evidence="3 4" key="1">
    <citation type="journal article" date="2019" name="bioRxiv">
        <title>Bacteria contribute to plant secondary compound degradation in a generalist herbivore system.</title>
        <authorList>
            <person name="Francoeur C.B."/>
            <person name="Khadempour L."/>
            <person name="Moreira-Soto R.D."/>
            <person name="Gotting K."/>
            <person name="Book A.J."/>
            <person name="Pinto-Tomas A.A."/>
            <person name="Keefover-Ring K."/>
            <person name="Currie C.R."/>
        </authorList>
    </citation>
    <scope>NUCLEOTIDE SEQUENCE [LARGE SCALE GENOMIC DNA]</scope>
    <source>
        <strain evidence="3">Acro-835</strain>
    </source>
</reference>
<dbReference type="Pfam" id="PF03022">
    <property type="entry name" value="MRJP"/>
    <property type="match status" value="1"/>
</dbReference>
<keyword evidence="4" id="KW-1185">Reference proteome</keyword>
<dbReference type="PANTHER" id="PTHR10009:SF18">
    <property type="entry name" value="PROTEIN YELLOW-LIKE PROTEIN"/>
    <property type="match status" value="1"/>
</dbReference>
<proteinExistence type="predicted"/>
<comment type="caution">
    <text evidence="3">The sequence shown here is derived from an EMBL/GenBank/DDBJ whole genome shotgun (WGS) entry which is preliminary data.</text>
</comment>
<sequence>MQRREFIAGGLATLCLSRAAFTAAESMVNLQLQVAATSPWLANGIAVSASGTMFLNFPRFKGHEKSPALARVTESGLAPFPGNHWNEWTSGDEGLNSLVNVNACHHFGDGLLWAVDQGATQGEQPSKGAAKLVAFNIATGEAASVIRFDEKALPPGGAPNDLRIQGNSVYVTDSGLGGFIIHDLETGKTIRRLSGNALLRKPEGLVQKGYQGRILEDSRGKRPAVHSDVIEVSPDGRWLYYAPPTGPLYRIPTASLKDQRLSDKTLVGQIEKVADIPSIGGSAIDAAGNIYLSNVENRSVDKLLPDGTLKRLIQNEKLITPDALVISDGWIYVPAPQIEYLADNNKGKDATHGPWSVYRFPFST</sequence>
<dbReference type="RefSeq" id="WP_167017700.1">
    <property type="nucleotide sequence ID" value="NZ_VWXF01000011.1"/>
</dbReference>
<dbReference type="InterPro" id="IPR011042">
    <property type="entry name" value="6-blade_b-propeller_TolB-like"/>
</dbReference>
<dbReference type="Gene3D" id="2.120.10.30">
    <property type="entry name" value="TolB, C-terminal domain"/>
    <property type="match status" value="1"/>
</dbReference>
<dbReference type="InterPro" id="IPR017996">
    <property type="entry name" value="MRJP/yellow-related"/>
</dbReference>
<keyword evidence="2" id="KW-0964">Secreted</keyword>
<organism evidence="3 4">
    <name type="scientific">Candidatus Pantoea multigeneris</name>
    <dbReference type="NCBI Taxonomy" id="2608357"/>
    <lineage>
        <taxon>Bacteria</taxon>
        <taxon>Pseudomonadati</taxon>
        <taxon>Pseudomonadota</taxon>
        <taxon>Gammaproteobacteria</taxon>
        <taxon>Enterobacterales</taxon>
        <taxon>Erwiniaceae</taxon>
        <taxon>Pantoea</taxon>
    </lineage>
</organism>
<evidence type="ECO:0000313" key="3">
    <source>
        <dbReference type="EMBL" id="NIF23988.1"/>
    </source>
</evidence>